<sequence length="122" mass="14295">MTITNFNYRFNYTQWTLVAQHPNLNKTSKPQQSLLKFPSFIQASHVQFIYQEAPSPCDLIHKHDTTLFYGRKSYNDVPMQADQKEMSTKGWAFPRRVYFNGNLCVMPSPESYPYLPYSASTR</sequence>
<proteinExistence type="inferred from homology"/>
<accession>A0A9J5W0Q8</accession>
<dbReference type="GO" id="GO:0052324">
    <property type="term" value="P:plant-type cell wall cellulose biosynthetic process"/>
    <property type="evidence" value="ECO:0007669"/>
    <property type="project" value="TreeGrafter"/>
</dbReference>
<keyword evidence="6" id="KW-0449">Lipoprotein</keyword>
<dbReference type="InterPro" id="IPR056900">
    <property type="entry name" value="COB_C"/>
</dbReference>
<dbReference type="PANTHER" id="PTHR31673:SF26">
    <property type="entry name" value="COBRA-LIKE PROTEIN"/>
    <property type="match status" value="1"/>
</dbReference>
<evidence type="ECO:0000256" key="1">
    <source>
        <dbReference type="ARBA" id="ARBA00004609"/>
    </source>
</evidence>
<feature type="domain" description="COBRA C-terminal" evidence="7">
    <location>
        <begin position="1"/>
        <end position="113"/>
    </location>
</feature>
<evidence type="ECO:0000313" key="8">
    <source>
        <dbReference type="EMBL" id="KAG5569069.1"/>
    </source>
</evidence>
<evidence type="ECO:0000259" key="7">
    <source>
        <dbReference type="Pfam" id="PF25079"/>
    </source>
</evidence>
<protein>
    <recommendedName>
        <fullName evidence="7">COBRA C-terminal domain-containing protein</fullName>
    </recommendedName>
</protein>
<dbReference type="Proteomes" id="UP000824120">
    <property type="component" value="Chromosome 12"/>
</dbReference>
<organism evidence="8 9">
    <name type="scientific">Solanum commersonii</name>
    <name type="common">Commerson's wild potato</name>
    <name type="synonym">Commerson's nightshade</name>
    <dbReference type="NCBI Taxonomy" id="4109"/>
    <lineage>
        <taxon>Eukaryota</taxon>
        <taxon>Viridiplantae</taxon>
        <taxon>Streptophyta</taxon>
        <taxon>Embryophyta</taxon>
        <taxon>Tracheophyta</taxon>
        <taxon>Spermatophyta</taxon>
        <taxon>Magnoliopsida</taxon>
        <taxon>eudicotyledons</taxon>
        <taxon>Gunneridae</taxon>
        <taxon>Pentapetalae</taxon>
        <taxon>asterids</taxon>
        <taxon>lamiids</taxon>
        <taxon>Solanales</taxon>
        <taxon>Solanaceae</taxon>
        <taxon>Solanoideae</taxon>
        <taxon>Solaneae</taxon>
        <taxon>Solanum</taxon>
    </lineage>
</organism>
<dbReference type="AlphaFoldDB" id="A0A9J5W0Q8"/>
<gene>
    <name evidence="8" type="ORF">H5410_058835</name>
</gene>
<comment type="similarity">
    <text evidence="2">Belongs to the COBRA family.</text>
</comment>
<evidence type="ECO:0000313" key="9">
    <source>
        <dbReference type="Proteomes" id="UP000824120"/>
    </source>
</evidence>
<evidence type="ECO:0000256" key="3">
    <source>
        <dbReference type="ARBA" id="ARBA00022622"/>
    </source>
</evidence>
<dbReference type="GO" id="GO:0005886">
    <property type="term" value="C:plasma membrane"/>
    <property type="evidence" value="ECO:0007669"/>
    <property type="project" value="UniProtKB-SubCell"/>
</dbReference>
<name>A0A9J5W0Q8_SOLCO</name>
<keyword evidence="9" id="KW-1185">Reference proteome</keyword>
<reference evidence="8 9" key="1">
    <citation type="submission" date="2020-09" db="EMBL/GenBank/DDBJ databases">
        <title>De no assembly of potato wild relative species, Solanum commersonii.</title>
        <authorList>
            <person name="Cho K."/>
        </authorList>
    </citation>
    <scope>NUCLEOTIDE SEQUENCE [LARGE SCALE GENOMIC DNA]</scope>
    <source>
        <strain evidence="8">LZ3.2</strain>
        <tissue evidence="8">Leaf</tissue>
    </source>
</reference>
<dbReference type="GO" id="GO:0010215">
    <property type="term" value="P:cellulose microfibril organization"/>
    <property type="evidence" value="ECO:0007669"/>
    <property type="project" value="InterPro"/>
</dbReference>
<dbReference type="GO" id="GO:0098552">
    <property type="term" value="C:side of membrane"/>
    <property type="evidence" value="ECO:0007669"/>
    <property type="project" value="UniProtKB-KW"/>
</dbReference>
<dbReference type="PANTHER" id="PTHR31673">
    <property type="entry name" value="PROTEIN COBRA"/>
    <property type="match status" value="1"/>
</dbReference>
<dbReference type="InterPro" id="IPR006918">
    <property type="entry name" value="COBRA_pln"/>
</dbReference>
<dbReference type="EMBL" id="JACXVP010000012">
    <property type="protein sequence ID" value="KAG5569069.1"/>
    <property type="molecule type" value="Genomic_DNA"/>
</dbReference>
<evidence type="ECO:0000256" key="5">
    <source>
        <dbReference type="ARBA" id="ARBA00023180"/>
    </source>
</evidence>
<comment type="caution">
    <text evidence="8">The sequence shown here is derived from an EMBL/GenBank/DDBJ whole genome shotgun (WGS) entry which is preliminary data.</text>
</comment>
<evidence type="ECO:0000256" key="6">
    <source>
        <dbReference type="ARBA" id="ARBA00023288"/>
    </source>
</evidence>
<keyword evidence="4" id="KW-0732">Signal</keyword>
<evidence type="ECO:0000256" key="2">
    <source>
        <dbReference type="ARBA" id="ARBA00005507"/>
    </source>
</evidence>
<dbReference type="Pfam" id="PF25079">
    <property type="entry name" value="COB_C"/>
    <property type="match status" value="1"/>
</dbReference>
<comment type="subcellular location">
    <subcellularLocation>
        <location evidence="1">Cell membrane</location>
        <topology evidence="1">Lipid-anchor</topology>
        <topology evidence="1">GPI-anchor</topology>
    </subcellularLocation>
</comment>
<keyword evidence="5" id="KW-0325">Glycoprotein</keyword>
<evidence type="ECO:0000256" key="4">
    <source>
        <dbReference type="ARBA" id="ARBA00022729"/>
    </source>
</evidence>
<keyword evidence="3" id="KW-0472">Membrane</keyword>
<keyword evidence="3" id="KW-0336">GPI-anchor</keyword>